<proteinExistence type="predicted"/>
<feature type="region of interest" description="Disordered" evidence="1">
    <location>
        <begin position="1"/>
        <end position="43"/>
    </location>
</feature>
<comment type="caution">
    <text evidence="2">The sequence shown here is derived from an EMBL/GenBank/DDBJ whole genome shotgun (WGS) entry which is preliminary data.</text>
</comment>
<feature type="compositionally biased region" description="Basic and acidic residues" evidence="1">
    <location>
        <begin position="1"/>
        <end position="23"/>
    </location>
</feature>
<evidence type="ECO:0008006" key="4">
    <source>
        <dbReference type="Google" id="ProtNLM"/>
    </source>
</evidence>
<accession>A0AAD6Y562</accession>
<dbReference type="EMBL" id="JARJCW010000126">
    <property type="protein sequence ID" value="KAJ7191979.1"/>
    <property type="molecule type" value="Genomic_DNA"/>
</dbReference>
<evidence type="ECO:0000313" key="3">
    <source>
        <dbReference type="Proteomes" id="UP001219525"/>
    </source>
</evidence>
<dbReference type="InterPro" id="IPR036397">
    <property type="entry name" value="RNaseH_sf"/>
</dbReference>
<keyword evidence="3" id="KW-1185">Reference proteome</keyword>
<dbReference type="Gene3D" id="3.30.420.10">
    <property type="entry name" value="Ribonuclease H-like superfamily/Ribonuclease H"/>
    <property type="match status" value="1"/>
</dbReference>
<organism evidence="2 3">
    <name type="scientific">Mycena pura</name>
    <dbReference type="NCBI Taxonomy" id="153505"/>
    <lineage>
        <taxon>Eukaryota</taxon>
        <taxon>Fungi</taxon>
        <taxon>Dikarya</taxon>
        <taxon>Basidiomycota</taxon>
        <taxon>Agaricomycotina</taxon>
        <taxon>Agaricomycetes</taxon>
        <taxon>Agaricomycetidae</taxon>
        <taxon>Agaricales</taxon>
        <taxon>Marasmiineae</taxon>
        <taxon>Mycenaceae</taxon>
        <taxon>Mycena</taxon>
    </lineage>
</organism>
<reference evidence="2" key="1">
    <citation type="submission" date="2023-03" db="EMBL/GenBank/DDBJ databases">
        <title>Massive genome expansion in bonnet fungi (Mycena s.s.) driven by repeated elements and novel gene families across ecological guilds.</title>
        <authorList>
            <consortium name="Lawrence Berkeley National Laboratory"/>
            <person name="Harder C.B."/>
            <person name="Miyauchi S."/>
            <person name="Viragh M."/>
            <person name="Kuo A."/>
            <person name="Thoen E."/>
            <person name="Andreopoulos B."/>
            <person name="Lu D."/>
            <person name="Skrede I."/>
            <person name="Drula E."/>
            <person name="Henrissat B."/>
            <person name="Morin E."/>
            <person name="Kohler A."/>
            <person name="Barry K."/>
            <person name="LaButti K."/>
            <person name="Morin E."/>
            <person name="Salamov A."/>
            <person name="Lipzen A."/>
            <person name="Mereny Z."/>
            <person name="Hegedus B."/>
            <person name="Baldrian P."/>
            <person name="Stursova M."/>
            <person name="Weitz H."/>
            <person name="Taylor A."/>
            <person name="Grigoriev I.V."/>
            <person name="Nagy L.G."/>
            <person name="Martin F."/>
            <person name="Kauserud H."/>
        </authorList>
    </citation>
    <scope>NUCLEOTIDE SEQUENCE</scope>
    <source>
        <strain evidence="2">9144</strain>
    </source>
</reference>
<dbReference type="Proteomes" id="UP001219525">
    <property type="component" value="Unassembled WGS sequence"/>
</dbReference>
<evidence type="ECO:0000313" key="2">
    <source>
        <dbReference type="EMBL" id="KAJ7191979.1"/>
    </source>
</evidence>
<name>A0AAD6Y562_9AGAR</name>
<protein>
    <recommendedName>
        <fullName evidence="4">Reverse transcriptase zinc-binding domain-containing protein</fullName>
    </recommendedName>
</protein>
<dbReference type="GO" id="GO:0003676">
    <property type="term" value="F:nucleic acid binding"/>
    <property type="evidence" value="ECO:0007669"/>
    <property type="project" value="InterPro"/>
</dbReference>
<evidence type="ECO:0000256" key="1">
    <source>
        <dbReference type="SAM" id="MobiDB-lite"/>
    </source>
</evidence>
<gene>
    <name evidence="2" type="ORF">GGX14DRAFT_380569</name>
</gene>
<dbReference type="AlphaFoldDB" id="A0AAD6Y562"/>
<sequence length="512" mass="57115">MGLDRLSTKWDPRKAHQPAEKANDNTPEDEGTPFCPPPAALSPTDGVRVLTKIVCKPPARPEPRRRRGQLDEALQAAVTVYIGGRKDSPKRKLPAVTGAAWFGNGDPRNVSFRLPQDWNQEIRNAEFVAALQALRGTRADTDITIVSRGGSLRDAMNVHLGTWEAQGWVGVQDRALLKCLAAELRARTGNCVFKVAEAPSAEYDNCTKAANYAKGALSVLRNEQPKSLESPGEYTMNGVRLANTKQKIFYQAIREWKESTRDPRTKTDLRITEVQNGVLRSFDRMVLPAQIWHTVYNLDFSRPVREFLWKSLHDAHRIGSYWKHIPECEDRVLCTMCGVTENLAHVLLECTAPGQQEIWAAAEELWKKKVGHWPELSLGSVLGCGLARFPKEAVPAGCERLYCILISESMFVIWKLRNERVIDPNVTTHSTAEILNKWNTAITDRFEVDRVLANRPKKGRLASLNPTRVIDTWSSVLANEGNLGADWLKRAGVLVGSTEIASRAAATRRGDG</sequence>